<feature type="transmembrane region" description="Helical" evidence="7">
    <location>
        <begin position="167"/>
        <end position="190"/>
    </location>
</feature>
<dbReference type="Pfam" id="PF23357">
    <property type="entry name" value="DUF7088"/>
    <property type="match status" value="1"/>
</dbReference>
<dbReference type="Pfam" id="PF09822">
    <property type="entry name" value="ABC_transp_aux"/>
    <property type="match status" value="1"/>
</dbReference>
<dbReference type="Pfam" id="PF12698">
    <property type="entry name" value="ABC2_membrane_3"/>
    <property type="match status" value="1"/>
</dbReference>
<evidence type="ECO:0000256" key="7">
    <source>
        <dbReference type="SAM" id="Phobius"/>
    </source>
</evidence>
<dbReference type="GO" id="GO:0005886">
    <property type="term" value="C:plasma membrane"/>
    <property type="evidence" value="ECO:0007669"/>
    <property type="project" value="UniProtKB-SubCell"/>
</dbReference>
<dbReference type="GO" id="GO:0140359">
    <property type="term" value="F:ABC-type transporter activity"/>
    <property type="evidence" value="ECO:0007669"/>
    <property type="project" value="InterPro"/>
</dbReference>
<evidence type="ECO:0000256" key="2">
    <source>
        <dbReference type="ARBA" id="ARBA00022475"/>
    </source>
</evidence>
<comment type="subcellular location">
    <subcellularLocation>
        <location evidence="1">Cell membrane</location>
        <topology evidence="1">Multi-pass membrane protein</topology>
    </subcellularLocation>
</comment>
<feature type="transmembrane region" description="Helical" evidence="7">
    <location>
        <begin position="46"/>
        <end position="70"/>
    </location>
</feature>
<dbReference type="RefSeq" id="WP_162273933.1">
    <property type="nucleotide sequence ID" value="NZ_CP042912.1"/>
</dbReference>
<feature type="transmembrane region" description="Helical" evidence="7">
    <location>
        <begin position="246"/>
        <end position="267"/>
    </location>
</feature>
<sequence>MINTIQIVEFVFMLVIDLCFLVALVLLMLPLGIWRQAAFAVMKRNFVGYFSNPTGYVFLCLFVLLTSFAAFWPHEFFTTNLANFDQLNKFLPYIMLIFIPAITMSIWAEERRQGTDELLLTLPAKDFDIVIGKYFAAVLVFTVSLLFSQLSNYAVLLAMTGGDLDNLLLFSTYVGYWFVGIAMISLGMVASFLTNNLTVGFIFGAALNAPLAFFSNSDVILSNSSWIQRLFDWSLLQRFEPFGRGLISASSICYFLGIVVIGIYLSLILIGRRHWLGGRDGTSMFWHFVFRAACLVAIAIGAVLIVQHSPLNRLRMDISDQKISTLSESTTSVLQELAENSDGKPIEIEAYVGSSVPTEYVKTKYDLVNLLREFDVMGGSRVSVNVHQGIEPFSEEAILAEKRFGIRPQKVRTQSRGAPREEDVILGVAVSCGQRRIINRFMSYGMPVEYELMRAIKTVSREQRKVVGVVQTDALVTGAAIRTGDRVARIPKLRIIEDLEKQCDVEVVDASNEISLYLDGDESSEPKRRYDVLLVVQPSKMTPSEMENLLAALKAGQPALVFEDPFPVQESFPQVGGTFFPRRFQRNGNQTAKIEDLWDLLDLDIDRRQQKIGNNTLTSPWLVWQAASENPYRLDQELNRAGEMFVIRQPEGSAGSRFDTEHPAMKGIEELFFQYTGDIKQKPTSRLTFEDLVRTGQAGRIQFLEWVTHTQARPNQNELNKARGAANENFVLAAHIKGDQWESMTTKDEGSKDHLNVVYVADMDLLSDYFVEMRNSPIRNNVEYVTQNMSFVLNVLDSLSGEDTFLDIRNRRVSHVTLVKIDEQYEIAQTEVFNEEQDIQIDYTTELNAVREKLTNKVKPLQEQIQKMEAKKRDGKPYDSAKLAAKKALLDTEVREQQQRLQTRTQELNIERDEKKRRINLDAELKIQKIQQFFKLCAVVVPPIPPLVVGIIVFFRRRLREREGISNARRLK</sequence>
<evidence type="ECO:0000259" key="9">
    <source>
        <dbReference type="Pfam" id="PF12698"/>
    </source>
</evidence>
<dbReference type="EMBL" id="CP042912">
    <property type="protein sequence ID" value="QEG24552.1"/>
    <property type="molecule type" value="Genomic_DNA"/>
</dbReference>
<feature type="transmembrane region" description="Helical" evidence="7">
    <location>
        <begin position="90"/>
        <end position="108"/>
    </location>
</feature>
<dbReference type="AlphaFoldDB" id="A0A5B9PIR4"/>
<dbReference type="PANTHER" id="PTHR30294:SF29">
    <property type="entry name" value="MULTIDRUG ABC TRANSPORTER PERMEASE YBHS-RELATED"/>
    <property type="match status" value="1"/>
</dbReference>
<feature type="transmembrane region" description="Helical" evidence="7">
    <location>
        <begin position="129"/>
        <end position="147"/>
    </location>
</feature>
<dbReference type="InterPro" id="IPR051449">
    <property type="entry name" value="ABC-2_transporter_component"/>
</dbReference>
<feature type="transmembrane region" description="Helical" evidence="7">
    <location>
        <begin position="197"/>
        <end position="215"/>
    </location>
</feature>
<feature type="transmembrane region" description="Helical" evidence="7">
    <location>
        <begin position="12"/>
        <end position="34"/>
    </location>
</feature>
<keyword evidence="6" id="KW-0175">Coiled coil</keyword>
<dbReference type="Proteomes" id="UP000322214">
    <property type="component" value="Chromosome"/>
</dbReference>
<protein>
    <submittedName>
        <fullName evidence="11">ABC-type uncharacterized transport system</fullName>
    </submittedName>
</protein>
<feature type="transmembrane region" description="Helical" evidence="7">
    <location>
        <begin position="933"/>
        <end position="955"/>
    </location>
</feature>
<feature type="domain" description="DUF7088" evidence="10">
    <location>
        <begin position="321"/>
        <end position="430"/>
    </location>
</feature>
<dbReference type="InterPro" id="IPR019196">
    <property type="entry name" value="ABC_transp_unknown"/>
</dbReference>
<gene>
    <name evidence="11" type="ORF">MFFC18_44720</name>
</gene>
<accession>A0A5B9PIR4</accession>
<keyword evidence="4 7" id="KW-1133">Transmembrane helix</keyword>
<proteinExistence type="predicted"/>
<dbReference type="STRING" id="980251.GCA_001642875_01097"/>
<dbReference type="InterPro" id="IPR055396">
    <property type="entry name" value="DUF7088"/>
</dbReference>
<organism evidence="11 12">
    <name type="scientific">Mariniblastus fucicola</name>
    <dbReference type="NCBI Taxonomy" id="980251"/>
    <lineage>
        <taxon>Bacteria</taxon>
        <taxon>Pseudomonadati</taxon>
        <taxon>Planctomycetota</taxon>
        <taxon>Planctomycetia</taxon>
        <taxon>Pirellulales</taxon>
        <taxon>Pirellulaceae</taxon>
        <taxon>Mariniblastus</taxon>
    </lineage>
</organism>
<evidence type="ECO:0000259" key="8">
    <source>
        <dbReference type="Pfam" id="PF09822"/>
    </source>
</evidence>
<evidence type="ECO:0000256" key="1">
    <source>
        <dbReference type="ARBA" id="ARBA00004651"/>
    </source>
</evidence>
<keyword evidence="2" id="KW-1003">Cell membrane</keyword>
<feature type="coiled-coil region" evidence="6">
    <location>
        <begin position="851"/>
        <end position="918"/>
    </location>
</feature>
<evidence type="ECO:0000256" key="4">
    <source>
        <dbReference type="ARBA" id="ARBA00022989"/>
    </source>
</evidence>
<keyword evidence="12" id="KW-1185">Reference proteome</keyword>
<evidence type="ECO:0000256" key="3">
    <source>
        <dbReference type="ARBA" id="ARBA00022692"/>
    </source>
</evidence>
<evidence type="ECO:0000256" key="5">
    <source>
        <dbReference type="ARBA" id="ARBA00023136"/>
    </source>
</evidence>
<evidence type="ECO:0000313" key="11">
    <source>
        <dbReference type="EMBL" id="QEG24552.1"/>
    </source>
</evidence>
<evidence type="ECO:0000256" key="6">
    <source>
        <dbReference type="SAM" id="Coils"/>
    </source>
</evidence>
<feature type="domain" description="ABC-type uncharacterised transport system" evidence="8">
    <location>
        <begin position="464"/>
        <end position="794"/>
    </location>
</feature>
<keyword evidence="5 7" id="KW-0472">Membrane</keyword>
<feature type="domain" description="ABC-2 type transporter transmembrane" evidence="9">
    <location>
        <begin position="87"/>
        <end position="231"/>
    </location>
</feature>
<dbReference type="PANTHER" id="PTHR30294">
    <property type="entry name" value="MEMBRANE COMPONENT OF ABC TRANSPORTER YHHJ-RELATED"/>
    <property type="match status" value="1"/>
</dbReference>
<name>A0A5B9PIR4_9BACT</name>
<feature type="transmembrane region" description="Helical" evidence="7">
    <location>
        <begin position="288"/>
        <end position="306"/>
    </location>
</feature>
<evidence type="ECO:0000313" key="12">
    <source>
        <dbReference type="Proteomes" id="UP000322214"/>
    </source>
</evidence>
<evidence type="ECO:0000259" key="10">
    <source>
        <dbReference type="Pfam" id="PF23357"/>
    </source>
</evidence>
<reference evidence="11 12" key="1">
    <citation type="submission" date="2019-08" db="EMBL/GenBank/DDBJ databases">
        <title>Deep-cultivation of Planctomycetes and their phenomic and genomic characterization uncovers novel biology.</title>
        <authorList>
            <person name="Wiegand S."/>
            <person name="Jogler M."/>
            <person name="Boedeker C."/>
            <person name="Pinto D."/>
            <person name="Vollmers J."/>
            <person name="Rivas-Marin E."/>
            <person name="Kohn T."/>
            <person name="Peeters S.H."/>
            <person name="Heuer A."/>
            <person name="Rast P."/>
            <person name="Oberbeckmann S."/>
            <person name="Bunk B."/>
            <person name="Jeske O."/>
            <person name="Meyerdierks A."/>
            <person name="Storesund J.E."/>
            <person name="Kallscheuer N."/>
            <person name="Luecker S."/>
            <person name="Lage O.M."/>
            <person name="Pohl T."/>
            <person name="Merkel B.J."/>
            <person name="Hornburger P."/>
            <person name="Mueller R.-W."/>
            <person name="Bruemmer F."/>
            <person name="Labrenz M."/>
            <person name="Spormann A.M."/>
            <person name="Op den Camp H."/>
            <person name="Overmann J."/>
            <person name="Amann R."/>
            <person name="Jetten M.S.M."/>
            <person name="Mascher T."/>
            <person name="Medema M.H."/>
            <person name="Devos D.P."/>
            <person name="Kaster A.-K."/>
            <person name="Ovreas L."/>
            <person name="Rohde M."/>
            <person name="Galperin M.Y."/>
            <person name="Jogler C."/>
        </authorList>
    </citation>
    <scope>NUCLEOTIDE SEQUENCE [LARGE SCALE GENOMIC DNA]</scope>
    <source>
        <strain evidence="11 12">FC18</strain>
    </source>
</reference>
<dbReference type="InterPro" id="IPR013525">
    <property type="entry name" value="ABC2_TM"/>
</dbReference>
<dbReference type="KEGG" id="mff:MFFC18_44720"/>
<keyword evidence="3 7" id="KW-0812">Transmembrane</keyword>